<gene>
    <name evidence="2" type="ORF">XBI1_1620021</name>
</gene>
<organism evidence="2 3">
    <name type="scientific">Xenorhabdus bovienii str. Intermedium</name>
    <dbReference type="NCBI Taxonomy" id="1379677"/>
    <lineage>
        <taxon>Bacteria</taxon>
        <taxon>Pseudomonadati</taxon>
        <taxon>Pseudomonadota</taxon>
        <taxon>Gammaproteobacteria</taxon>
        <taxon>Enterobacterales</taxon>
        <taxon>Morganellaceae</taxon>
        <taxon>Xenorhabdus</taxon>
    </lineage>
</organism>
<sequence length="26" mass="3113">MNFTLKNNEKQLDKNVESYELNSRPT</sequence>
<evidence type="ECO:0000313" key="3">
    <source>
        <dbReference type="Proteomes" id="UP000028480"/>
    </source>
</evidence>
<dbReference type="AlphaFoldDB" id="A0A077QF21"/>
<accession>A0A077QF21</accession>
<dbReference type="EMBL" id="CBTB010000071">
    <property type="protein sequence ID" value="CDH31698.1"/>
    <property type="molecule type" value="Genomic_DNA"/>
</dbReference>
<proteinExistence type="predicted"/>
<reference evidence="2" key="1">
    <citation type="submission" date="2013-07" db="EMBL/GenBank/DDBJ databases">
        <title>Sub-species coevolution in mutualistic symbiosis.</title>
        <authorList>
            <person name="Murfin K."/>
            <person name="Klassen J."/>
            <person name="Lee M."/>
            <person name="Forst S."/>
            <person name="Stock P."/>
            <person name="Goodrich-Blair H."/>
        </authorList>
    </citation>
    <scope>NUCLEOTIDE SEQUENCE [LARGE SCALE GENOMIC DNA]</scope>
    <source>
        <strain evidence="2">Intermedium</strain>
    </source>
</reference>
<feature type="region of interest" description="Disordered" evidence="1">
    <location>
        <begin position="1"/>
        <end position="26"/>
    </location>
</feature>
<protein>
    <submittedName>
        <fullName evidence="2">Uncharacterized protein</fullName>
    </submittedName>
</protein>
<dbReference type="Proteomes" id="UP000028480">
    <property type="component" value="Unassembled WGS sequence"/>
</dbReference>
<dbReference type="HOGENOM" id="CLU_3417161_0_0_6"/>
<feature type="compositionally biased region" description="Basic and acidic residues" evidence="1">
    <location>
        <begin position="7"/>
        <end position="17"/>
    </location>
</feature>
<name>A0A077QF21_XENBV</name>
<comment type="caution">
    <text evidence="2">The sequence shown here is derived from an EMBL/GenBank/DDBJ whole genome shotgun (WGS) entry which is preliminary data.</text>
</comment>
<evidence type="ECO:0000313" key="2">
    <source>
        <dbReference type="EMBL" id="CDH31698.1"/>
    </source>
</evidence>
<evidence type="ECO:0000256" key="1">
    <source>
        <dbReference type="SAM" id="MobiDB-lite"/>
    </source>
</evidence>